<evidence type="ECO:0000256" key="1">
    <source>
        <dbReference type="ARBA" id="ARBA00007123"/>
    </source>
</evidence>
<dbReference type="GO" id="GO:0003899">
    <property type="term" value="F:DNA-directed RNA polymerase activity"/>
    <property type="evidence" value="ECO:0007669"/>
    <property type="project" value="UniProtKB-EC"/>
</dbReference>
<dbReference type="GO" id="GO:0006351">
    <property type="term" value="P:DNA-templated transcription"/>
    <property type="evidence" value="ECO:0007669"/>
    <property type="project" value="InterPro"/>
</dbReference>
<evidence type="ECO:0000256" key="2">
    <source>
        <dbReference type="ARBA" id="ARBA00012418"/>
    </source>
</evidence>
<dbReference type="GO" id="GO:0003677">
    <property type="term" value="F:DNA binding"/>
    <property type="evidence" value="ECO:0007669"/>
    <property type="project" value="InterPro"/>
</dbReference>
<evidence type="ECO:0000256" key="10">
    <source>
        <dbReference type="ARBA" id="ARBA00048552"/>
    </source>
</evidence>
<dbReference type="Proteomes" id="UP000178599">
    <property type="component" value="Unassembled WGS sequence"/>
</dbReference>
<comment type="caution">
    <text evidence="13">The sequence shown here is derived from an EMBL/GenBank/DDBJ whole genome shotgun (WGS) entry which is preliminary data.</text>
</comment>
<sequence length="265" mass="29597">MKYSYLNESVEIKTVKENDTEGHFIISGLYPGYGLTLANSLRRALLSSLPGAAITSAKIKGIDHEFSTIPGMMEDVIEMSLNLKKIRFILFSDEPQTLSLKIKGEKEVTAADIKINSDVKIVNPNEHIASLTTKSAELDMEITVERGLGYSSVELRKDEKLSIGTIALDAFFSPVIKVNYTIDNIRVGDRTDYNQINIDIVTDSTVRPSAALYKAANILKDHFSKISETFESTKVESHSESKEEEKNESNKDEEEIKKSAKKKKK</sequence>
<dbReference type="CDD" id="cd06928">
    <property type="entry name" value="RNAP_alpha_NTD"/>
    <property type="match status" value="1"/>
</dbReference>
<keyword evidence="7" id="KW-0804">Transcription</keyword>
<gene>
    <name evidence="13" type="ORF">A2390_02425</name>
</gene>
<evidence type="ECO:0000313" key="14">
    <source>
        <dbReference type="Proteomes" id="UP000178599"/>
    </source>
</evidence>
<dbReference type="EMBL" id="MHLE01000044">
    <property type="protein sequence ID" value="OGZ02010.1"/>
    <property type="molecule type" value="Genomic_DNA"/>
</dbReference>
<feature type="compositionally biased region" description="Basic and acidic residues" evidence="11">
    <location>
        <begin position="231"/>
        <end position="258"/>
    </location>
</feature>
<keyword evidence="4 13" id="KW-0240">DNA-directed RNA polymerase</keyword>
<feature type="domain" description="DNA-directed RNA polymerase RpoA/D/Rpb3-type" evidence="12">
    <location>
        <begin position="21"/>
        <end position="229"/>
    </location>
</feature>
<organism evidence="13 14">
    <name type="scientific">Candidatus Liptonbacteria bacterium RIFOXYB1_FULL_36_10</name>
    <dbReference type="NCBI Taxonomy" id="1798654"/>
    <lineage>
        <taxon>Bacteria</taxon>
        <taxon>Candidatus Liptoniibacteriota</taxon>
    </lineage>
</organism>
<dbReference type="SUPFAM" id="SSF56553">
    <property type="entry name" value="Insert subdomain of RNA polymerase alpha subunit"/>
    <property type="match status" value="1"/>
</dbReference>
<dbReference type="Gene3D" id="3.30.1360.10">
    <property type="entry name" value="RNA polymerase, RBP11-like subunit"/>
    <property type="match status" value="1"/>
</dbReference>
<evidence type="ECO:0000256" key="9">
    <source>
        <dbReference type="ARBA" id="ARBA00033070"/>
    </source>
</evidence>
<dbReference type="SUPFAM" id="SSF55257">
    <property type="entry name" value="RBP11-like subunits of RNA polymerase"/>
    <property type="match status" value="1"/>
</dbReference>
<evidence type="ECO:0000256" key="5">
    <source>
        <dbReference type="ARBA" id="ARBA00022679"/>
    </source>
</evidence>
<keyword evidence="5" id="KW-0808">Transferase</keyword>
<dbReference type="InterPro" id="IPR036643">
    <property type="entry name" value="RNApol_insert_sf"/>
</dbReference>
<dbReference type="AlphaFoldDB" id="A0A1G2CMM8"/>
<reference evidence="13 14" key="1">
    <citation type="journal article" date="2016" name="Nat. Commun.">
        <title>Thousands of microbial genomes shed light on interconnected biogeochemical processes in an aquifer system.</title>
        <authorList>
            <person name="Anantharaman K."/>
            <person name="Brown C.T."/>
            <person name="Hug L.A."/>
            <person name="Sharon I."/>
            <person name="Castelle C.J."/>
            <person name="Probst A.J."/>
            <person name="Thomas B.C."/>
            <person name="Singh A."/>
            <person name="Wilkins M.J."/>
            <person name="Karaoz U."/>
            <person name="Brodie E.L."/>
            <person name="Williams K.H."/>
            <person name="Hubbard S.S."/>
            <person name="Banfield J.F."/>
        </authorList>
    </citation>
    <scope>NUCLEOTIDE SEQUENCE [LARGE SCALE GENOMIC DNA]</scope>
</reference>
<evidence type="ECO:0000313" key="13">
    <source>
        <dbReference type="EMBL" id="OGZ02010.1"/>
    </source>
</evidence>
<accession>A0A1G2CMM8</accession>
<evidence type="ECO:0000256" key="7">
    <source>
        <dbReference type="ARBA" id="ARBA00023163"/>
    </source>
</evidence>
<dbReference type="GO" id="GO:0046983">
    <property type="term" value="F:protein dimerization activity"/>
    <property type="evidence" value="ECO:0007669"/>
    <property type="project" value="InterPro"/>
</dbReference>
<evidence type="ECO:0000256" key="6">
    <source>
        <dbReference type="ARBA" id="ARBA00022695"/>
    </source>
</evidence>
<comment type="similarity">
    <text evidence="1">Belongs to the RNA polymerase alpha chain family.</text>
</comment>
<feature type="region of interest" description="Disordered" evidence="11">
    <location>
        <begin position="231"/>
        <end position="265"/>
    </location>
</feature>
<comment type="catalytic activity">
    <reaction evidence="10">
        <text>RNA(n) + a ribonucleoside 5'-triphosphate = RNA(n+1) + diphosphate</text>
        <dbReference type="Rhea" id="RHEA:21248"/>
        <dbReference type="Rhea" id="RHEA-COMP:14527"/>
        <dbReference type="Rhea" id="RHEA-COMP:17342"/>
        <dbReference type="ChEBI" id="CHEBI:33019"/>
        <dbReference type="ChEBI" id="CHEBI:61557"/>
        <dbReference type="ChEBI" id="CHEBI:140395"/>
        <dbReference type="EC" id="2.7.7.6"/>
    </reaction>
</comment>
<dbReference type="InterPro" id="IPR036603">
    <property type="entry name" value="RBP11-like"/>
</dbReference>
<keyword evidence="6" id="KW-0548">Nucleotidyltransferase</keyword>
<evidence type="ECO:0000256" key="3">
    <source>
        <dbReference type="ARBA" id="ARBA00015972"/>
    </source>
</evidence>
<dbReference type="Pfam" id="PF01193">
    <property type="entry name" value="RNA_pol_L"/>
    <property type="match status" value="1"/>
</dbReference>
<evidence type="ECO:0000256" key="8">
    <source>
        <dbReference type="ARBA" id="ARBA00032524"/>
    </source>
</evidence>
<name>A0A1G2CMM8_9BACT</name>
<evidence type="ECO:0000256" key="4">
    <source>
        <dbReference type="ARBA" id="ARBA00022478"/>
    </source>
</evidence>
<dbReference type="InterPro" id="IPR011262">
    <property type="entry name" value="DNA-dir_RNA_pol_insert"/>
</dbReference>
<evidence type="ECO:0000256" key="11">
    <source>
        <dbReference type="SAM" id="MobiDB-lite"/>
    </source>
</evidence>
<dbReference type="InterPro" id="IPR011263">
    <property type="entry name" value="DNA-dir_RNA_pol_RpoA/D/Rpb3"/>
</dbReference>
<dbReference type="Gene3D" id="2.170.120.12">
    <property type="entry name" value="DNA-directed RNA polymerase, insert domain"/>
    <property type="match status" value="1"/>
</dbReference>
<proteinExistence type="inferred from homology"/>
<dbReference type="SMART" id="SM00662">
    <property type="entry name" value="RPOLD"/>
    <property type="match status" value="1"/>
</dbReference>
<dbReference type="GO" id="GO:0005737">
    <property type="term" value="C:cytoplasm"/>
    <property type="evidence" value="ECO:0007669"/>
    <property type="project" value="UniProtKB-ARBA"/>
</dbReference>
<dbReference type="NCBIfam" id="TIGR02027">
    <property type="entry name" value="rpoA"/>
    <property type="match status" value="1"/>
</dbReference>
<dbReference type="FunFam" id="2.170.120.12:FF:000001">
    <property type="entry name" value="DNA-directed RNA polymerase subunit alpha"/>
    <property type="match status" value="1"/>
</dbReference>
<dbReference type="EC" id="2.7.7.6" evidence="2"/>
<evidence type="ECO:0000259" key="12">
    <source>
        <dbReference type="SMART" id="SM00662"/>
    </source>
</evidence>
<dbReference type="GO" id="GO:0000428">
    <property type="term" value="C:DNA-directed RNA polymerase complex"/>
    <property type="evidence" value="ECO:0007669"/>
    <property type="project" value="UniProtKB-KW"/>
</dbReference>
<protein>
    <recommendedName>
        <fullName evidence="3">DNA-directed RNA polymerase subunit alpha</fullName>
        <ecNumber evidence="2">2.7.7.6</ecNumber>
    </recommendedName>
    <alternativeName>
        <fullName evidence="9">RNA polymerase subunit alpha</fullName>
    </alternativeName>
    <alternativeName>
        <fullName evidence="8">Transcriptase subunit alpha</fullName>
    </alternativeName>
</protein>
<dbReference type="InterPro" id="IPR011773">
    <property type="entry name" value="DNA-dir_RpoA"/>
</dbReference>
<dbReference type="Pfam" id="PF01000">
    <property type="entry name" value="RNA_pol_A_bac"/>
    <property type="match status" value="1"/>
</dbReference>